<dbReference type="Pfam" id="PF00130">
    <property type="entry name" value="C1_1"/>
    <property type="match status" value="2"/>
</dbReference>
<evidence type="ECO:0000256" key="8">
    <source>
        <dbReference type="ARBA" id="ARBA00022723"/>
    </source>
</evidence>
<evidence type="ECO:0000256" key="11">
    <source>
        <dbReference type="ARBA" id="ARBA00022833"/>
    </source>
</evidence>
<evidence type="ECO:0000259" key="27">
    <source>
        <dbReference type="PROSITE" id="PS50158"/>
    </source>
</evidence>
<evidence type="ECO:0000256" key="15">
    <source>
        <dbReference type="ARBA" id="ARBA00023008"/>
    </source>
</evidence>
<dbReference type="InterPro" id="IPR011009">
    <property type="entry name" value="Kinase-like_dom_sf"/>
</dbReference>
<evidence type="ECO:0000256" key="13">
    <source>
        <dbReference type="ARBA" id="ARBA00022842"/>
    </source>
</evidence>
<feature type="domain" description="RRM" evidence="26">
    <location>
        <begin position="929"/>
        <end position="999"/>
    </location>
</feature>
<dbReference type="GO" id="GO:0006801">
    <property type="term" value="P:superoxide metabolic process"/>
    <property type="evidence" value="ECO:0007669"/>
    <property type="project" value="InterPro"/>
</dbReference>
<dbReference type="SUPFAM" id="SSF49329">
    <property type="entry name" value="Cu,Zn superoxide dismutase-like"/>
    <property type="match status" value="1"/>
</dbReference>
<dbReference type="InterPro" id="IPR046349">
    <property type="entry name" value="C1-like_sf"/>
</dbReference>
<dbReference type="SUPFAM" id="SSF57889">
    <property type="entry name" value="Cysteine-rich domain"/>
    <property type="match status" value="2"/>
</dbReference>
<keyword evidence="9" id="KW-0677">Repeat</keyword>
<feature type="domain" description="Phorbol-ester/DAG-type" evidence="25">
    <location>
        <begin position="166"/>
        <end position="216"/>
    </location>
</feature>
<feature type="domain" description="CCHC-type" evidence="27">
    <location>
        <begin position="1088"/>
        <end position="1102"/>
    </location>
</feature>
<dbReference type="FunFam" id="1.10.510.10:FF:001159">
    <property type="entry name" value="Protein kinase D4"/>
    <property type="match status" value="1"/>
</dbReference>
<comment type="caution">
    <text evidence="29">The sequence shown here is derived from an EMBL/GenBank/DDBJ whole genome shotgun (WGS) entry which is preliminary data.</text>
</comment>
<evidence type="ECO:0000256" key="12">
    <source>
        <dbReference type="ARBA" id="ARBA00022840"/>
    </source>
</evidence>
<dbReference type="InterPro" id="IPR017441">
    <property type="entry name" value="Protein_kinase_ATP_BS"/>
</dbReference>
<dbReference type="GO" id="GO:0035556">
    <property type="term" value="P:intracellular signal transduction"/>
    <property type="evidence" value="ECO:0007669"/>
    <property type="project" value="TreeGrafter"/>
</dbReference>
<keyword evidence="12 22" id="KW-0067">ATP-binding</keyword>
<evidence type="ECO:0000256" key="10">
    <source>
        <dbReference type="ARBA" id="ARBA00022741"/>
    </source>
</evidence>
<keyword evidence="30" id="KW-1185">Reference proteome</keyword>
<dbReference type="InterPro" id="IPR008271">
    <property type="entry name" value="Ser/Thr_kinase_AS"/>
</dbReference>
<dbReference type="InterPro" id="IPR006121">
    <property type="entry name" value="HMA_dom"/>
</dbReference>
<dbReference type="CDD" id="cd00371">
    <property type="entry name" value="HMA"/>
    <property type="match status" value="1"/>
</dbReference>
<dbReference type="PROSITE" id="PS50011">
    <property type="entry name" value="PROTEIN_KINASE_DOM"/>
    <property type="match status" value="1"/>
</dbReference>
<dbReference type="InterPro" id="IPR003954">
    <property type="entry name" value="RRM_euk-type"/>
</dbReference>
<feature type="compositionally biased region" description="Polar residues" evidence="23">
    <location>
        <begin position="1310"/>
        <end position="1320"/>
    </location>
</feature>
<dbReference type="SUPFAM" id="SSF54928">
    <property type="entry name" value="RNA-binding domain, RBD"/>
    <property type="match status" value="2"/>
</dbReference>
<dbReference type="GO" id="GO:0005634">
    <property type="term" value="C:nucleus"/>
    <property type="evidence" value="ECO:0007669"/>
    <property type="project" value="UniProtKB-SubCell"/>
</dbReference>
<dbReference type="PRINTS" id="PR00068">
    <property type="entry name" value="CUZNDISMTASE"/>
</dbReference>
<dbReference type="GO" id="GO:0003723">
    <property type="term" value="F:RNA binding"/>
    <property type="evidence" value="ECO:0007669"/>
    <property type="project" value="UniProtKB-UniRule"/>
</dbReference>
<dbReference type="InterPro" id="IPR011993">
    <property type="entry name" value="PH-like_dom_sf"/>
</dbReference>
<dbReference type="FunFam" id="3.30.70.330:FF:000046">
    <property type="entry name" value="RNA-binding protein 14 isoform X1"/>
    <property type="match status" value="2"/>
</dbReference>
<keyword evidence="6" id="KW-0963">Cytoplasm</keyword>
<dbReference type="InterPro" id="IPR001849">
    <property type="entry name" value="PH_domain"/>
</dbReference>
<dbReference type="Pfam" id="PF00076">
    <property type="entry name" value="RRM_1"/>
    <property type="match status" value="2"/>
</dbReference>
<comment type="cofactor">
    <cofactor evidence="1">
        <name>Mg(2+)</name>
        <dbReference type="ChEBI" id="CHEBI:18420"/>
    </cofactor>
</comment>
<comment type="cofactor">
    <cofactor evidence="3">
        <name>Cu(2+)</name>
        <dbReference type="ChEBI" id="CHEBI:29036"/>
    </cofactor>
</comment>
<dbReference type="Pfam" id="PF00080">
    <property type="entry name" value="Sod_Cu"/>
    <property type="match status" value="1"/>
</dbReference>
<accession>A0AAD8ZGS8</accession>
<evidence type="ECO:0000256" key="19">
    <source>
        <dbReference type="ARBA" id="ARBA00075694"/>
    </source>
</evidence>
<dbReference type="CDD" id="cd00305">
    <property type="entry name" value="Cu-Zn_Superoxide_Dismutase"/>
    <property type="match status" value="1"/>
</dbReference>
<keyword evidence="11" id="KW-0862">Zinc</keyword>
<evidence type="ECO:0000313" key="29">
    <source>
        <dbReference type="EMBL" id="KAK1797285.1"/>
    </source>
</evidence>
<dbReference type="PROSITE" id="PS50081">
    <property type="entry name" value="ZF_DAG_PE_2"/>
    <property type="match status" value="2"/>
</dbReference>
<protein>
    <recommendedName>
        <fullName evidence="18">RNA-binding protein 14</fullName>
    </recommendedName>
    <alternativeName>
        <fullName evidence="19">RNA-binding motif protein 14</fullName>
    </alternativeName>
</protein>
<dbReference type="InterPro" id="IPR000719">
    <property type="entry name" value="Prot_kinase_dom"/>
</dbReference>
<dbReference type="PROSITE" id="PS50846">
    <property type="entry name" value="HMA_2"/>
    <property type="match status" value="1"/>
</dbReference>
<dbReference type="InterPro" id="IPR036875">
    <property type="entry name" value="Znf_CCHC_sf"/>
</dbReference>
<evidence type="ECO:0000256" key="2">
    <source>
        <dbReference type="ARBA" id="ARBA00001947"/>
    </source>
</evidence>
<feature type="domain" description="RRM" evidence="26">
    <location>
        <begin position="1005"/>
        <end position="1075"/>
    </location>
</feature>
<dbReference type="SMART" id="SM00360">
    <property type="entry name" value="RRM"/>
    <property type="match status" value="2"/>
</dbReference>
<dbReference type="InterPro" id="IPR020454">
    <property type="entry name" value="DAG/PE-bd"/>
</dbReference>
<evidence type="ECO:0000259" key="28">
    <source>
        <dbReference type="PROSITE" id="PS50846"/>
    </source>
</evidence>
<comment type="cofactor">
    <cofactor evidence="2">
        <name>Zn(2+)</name>
        <dbReference type="ChEBI" id="CHEBI:29105"/>
    </cofactor>
</comment>
<dbReference type="PROSITE" id="PS00108">
    <property type="entry name" value="PROTEIN_KINASE_ST"/>
    <property type="match status" value="1"/>
</dbReference>
<dbReference type="GO" id="GO:0005829">
    <property type="term" value="C:cytosol"/>
    <property type="evidence" value="ECO:0007669"/>
    <property type="project" value="TreeGrafter"/>
</dbReference>
<dbReference type="PRINTS" id="PR00008">
    <property type="entry name" value="DAGPEDOMAIN"/>
</dbReference>
<dbReference type="GO" id="GO:0007200">
    <property type="term" value="P:phospholipase C-activating G protein-coupled receptor signaling pathway"/>
    <property type="evidence" value="ECO:0007669"/>
    <property type="project" value="TreeGrafter"/>
</dbReference>
<evidence type="ECO:0000256" key="17">
    <source>
        <dbReference type="ARBA" id="ARBA00023242"/>
    </source>
</evidence>
<dbReference type="InterPro" id="IPR000504">
    <property type="entry name" value="RRM_dom"/>
</dbReference>
<dbReference type="InterPro" id="IPR001878">
    <property type="entry name" value="Znf_CCHC"/>
</dbReference>
<evidence type="ECO:0000256" key="1">
    <source>
        <dbReference type="ARBA" id="ARBA00001946"/>
    </source>
</evidence>
<evidence type="ECO:0000256" key="23">
    <source>
        <dbReference type="SAM" id="MobiDB-lite"/>
    </source>
</evidence>
<dbReference type="InterPro" id="IPR036163">
    <property type="entry name" value="HMA_dom_sf"/>
</dbReference>
<dbReference type="PANTHER" id="PTHR22968">
    <property type="entry name" value="PROTEIN KINASE C, MU"/>
    <property type="match status" value="1"/>
</dbReference>
<dbReference type="Gene3D" id="3.30.60.20">
    <property type="match status" value="2"/>
</dbReference>
<dbReference type="PROSITE" id="PS50158">
    <property type="entry name" value="ZF_CCHC"/>
    <property type="match status" value="1"/>
</dbReference>
<feature type="binding site" evidence="22">
    <location>
        <position position="402"/>
    </location>
    <ligand>
        <name>ATP</name>
        <dbReference type="ChEBI" id="CHEBI:30616"/>
    </ligand>
</feature>
<dbReference type="PANTHER" id="PTHR22968:SF25">
    <property type="entry name" value="PROTEIN KINASE C"/>
    <property type="match status" value="1"/>
</dbReference>
<keyword evidence="14 21" id="KW-0694">RNA-binding</keyword>
<keyword evidence="13" id="KW-0460">Magnesium</keyword>
<name>A0AAD8ZGS8_9TELE</name>
<feature type="region of interest" description="Disordered" evidence="23">
    <location>
        <begin position="902"/>
        <end position="923"/>
    </location>
</feature>
<evidence type="ECO:0000256" key="20">
    <source>
        <dbReference type="PROSITE-ProRule" id="PRU00047"/>
    </source>
</evidence>
<sequence length="1478" mass="160954">MTKALLHDPSSDQLLQRLTEKHTLHDGDLVEVVLAASASLTEVKFRPHSLVVQSYRTPTFCHQCGEMLWGLVRQGLKCEGCGLDFHKRCALTLSDDCTRVYRPCGPSLSLFPPARPRAPSLSSHTGGSLEEISMSKPSRSRPQSWADRPVWLGLSEVGRGGRPLVPHTFHIHTYTKPTSCQYCHRLLKGLFRQGLQCSDCKFNCHRRCESQVPPDCRGEKANGEDCGVPQGLESEEDMAVETVNAIYEEYHFKGSARPRKKHYWILDGKTITMYQNESSSKYYKELLLSEVLLVRGPDQMTLSQLPGDDSHSFELVTSSLVYCVFADKEGAAWESAIRQALMPLPGRGHTRGESSDNRSISEETQDISALYQIFSDEVLGSGQFGVVYGGTHRHTGRLVAVKVIDKTRFPTTHQRQSRNEAAILQNLSHPGIIVLEGMFETAECTFVVMEKLHSDMLEMILSNENGRLPERITRFLVMQILEALRYLHMKHIAHCDLKPENVLLALPDPFPQVKLCDFGFARIIGEKSFRRSVVGTPAYLAPEVISSHGYNRSLDMWAVGVILYVSLSGTFPFNEDEDINQQITNAAFMYPRQPWSLISLEAVSLINNLLQVVVRRRFSVGKAMGHPWLQNFQLWCDLKLFEQRMGHRYLTHESDDEHWRQHAQEKGISLPCHMTVVPSAEQGLTYGDYYFERRKLEFAVQMTCDGCANAVESALQKEPGVRSFKIDLSREEVLVETSLSTHEIQGLIESTGRKAVLKGLGGPEPDLGAAVAMLSGAGRVQGVVRFLQLSQDCCLIDGAIDGLDPGLHGLHVHEYGDLTQDCTSCGEHYNPFGKQHGGPEDKERHVGDLGNIVAAADGRATFRLEDSQLKDAAMSCFFTTLFLFGQVWDVIGRSLVVDSGEDDLGKGDHPLSSKTGNSGESTMDKGHTVKLFVGNLALDTTQEELSAIFESYGQVVSCSVLRQFAFVHLQGEGAAERAIRELNGREFKGRNLVVEESRGRPLHSTKVFVGNLSGMCTTEDLKELFQTFGKVLECDKVKGYAFVHMENKEDALQAIEALHGTSFKGRPLSVELSKVQPSKQTPTGKIPCVSCGKQGHYAGECPAGKPALEQYQSQAAVLAAAAAAAAGLPLQVQQSVHNSVYNTSTLDPTYAALTGLTAAGARAEGGTPVAPAVYGALASQVYGTVPNQLYGSTVASQALNTGATAAAAQVYGSVNPALYGQVTNGAVAAAAAAAYGPQVYAPAVANPVFLAAAPGMEVPAAAAAAAVNPGYTVAPAIYSASPAYSGLGAADPTAIFEAARAHYFAQGQQVLAEQQPSSGKSGERDRSPLRRSAPLLPDPVMKPFMYQRAKRRALLPTPAGREEAAAQDDDPVARYYAEYYQQYQQLAQYPQYPAVPYPAPNPLSAVPALPAIPAVPAPPVATLDALRPVLPAAPVPAAAAIAVATPRVYEPPPIPPSRKEPLLRRSDLALHPTETPFR</sequence>
<dbReference type="FunFam" id="3.30.60.20:FF:000021">
    <property type="entry name" value="Serine/threonine-protein kinase"/>
    <property type="match status" value="1"/>
</dbReference>
<dbReference type="Gene3D" id="3.30.70.330">
    <property type="match status" value="2"/>
</dbReference>
<evidence type="ECO:0000256" key="22">
    <source>
        <dbReference type="PROSITE-ProRule" id="PRU10141"/>
    </source>
</evidence>
<dbReference type="SUPFAM" id="SSF57756">
    <property type="entry name" value="Retrovirus zinc finger-like domains"/>
    <property type="match status" value="1"/>
</dbReference>
<evidence type="ECO:0000256" key="5">
    <source>
        <dbReference type="ARBA" id="ARBA00004496"/>
    </source>
</evidence>
<dbReference type="SMART" id="SM00233">
    <property type="entry name" value="PH"/>
    <property type="match status" value="1"/>
</dbReference>
<evidence type="ECO:0000256" key="4">
    <source>
        <dbReference type="ARBA" id="ARBA00004123"/>
    </source>
</evidence>
<dbReference type="InterPro" id="IPR035979">
    <property type="entry name" value="RBD_domain_sf"/>
</dbReference>
<evidence type="ECO:0000256" key="18">
    <source>
        <dbReference type="ARBA" id="ARBA00067851"/>
    </source>
</evidence>
<dbReference type="InterPro" id="IPR036423">
    <property type="entry name" value="SOD-like_Cu/Zn_dom_sf"/>
</dbReference>
<keyword evidence="8" id="KW-0479">Metal-binding</keyword>
<comment type="subcellular location">
    <subcellularLocation>
        <location evidence="5">Cytoplasm</location>
    </subcellularLocation>
    <subcellularLocation>
        <location evidence="4">Nucleus</location>
    </subcellularLocation>
</comment>
<evidence type="ECO:0000256" key="6">
    <source>
        <dbReference type="ARBA" id="ARBA00022490"/>
    </source>
</evidence>
<dbReference type="GO" id="GO:0016020">
    <property type="term" value="C:membrane"/>
    <property type="evidence" value="ECO:0007669"/>
    <property type="project" value="UniProtKB-SubCell"/>
</dbReference>
<evidence type="ECO:0000259" key="24">
    <source>
        <dbReference type="PROSITE" id="PS50011"/>
    </source>
</evidence>
<keyword evidence="20" id="KW-0863">Zinc-finger</keyword>
<dbReference type="GO" id="GO:0004697">
    <property type="term" value="F:diacylglycerol-dependent serine/threonine kinase activity"/>
    <property type="evidence" value="ECO:0007669"/>
    <property type="project" value="UniProtKB-EC"/>
</dbReference>
<feature type="domain" description="HMA" evidence="28">
    <location>
        <begin position="693"/>
        <end position="756"/>
    </location>
</feature>
<evidence type="ECO:0000256" key="7">
    <source>
        <dbReference type="ARBA" id="ARBA00022553"/>
    </source>
</evidence>
<dbReference type="SUPFAM" id="SSF56112">
    <property type="entry name" value="Protein kinase-like (PK-like)"/>
    <property type="match status" value="1"/>
</dbReference>
<feature type="domain" description="Protein kinase" evidence="24">
    <location>
        <begin position="373"/>
        <end position="629"/>
    </location>
</feature>
<dbReference type="CDD" id="cd12608">
    <property type="entry name" value="RRM1_CoAA"/>
    <property type="match status" value="1"/>
</dbReference>
<dbReference type="CDD" id="cd20796">
    <property type="entry name" value="C1_PKD_rpt2"/>
    <property type="match status" value="1"/>
</dbReference>
<dbReference type="CDD" id="cd20795">
    <property type="entry name" value="C1_PKD_rpt1"/>
    <property type="match status" value="1"/>
</dbReference>
<gene>
    <name evidence="29" type="ORF">P4O66_008660</name>
</gene>
<dbReference type="InterPro" id="IPR034506">
    <property type="entry name" value="RBM14_RRM1"/>
</dbReference>
<dbReference type="PROSITE" id="PS00479">
    <property type="entry name" value="ZF_DAG_PE_1"/>
    <property type="match status" value="2"/>
</dbReference>
<reference evidence="29" key="1">
    <citation type="submission" date="2023-03" db="EMBL/GenBank/DDBJ databases">
        <title>Electrophorus voltai genome.</title>
        <authorList>
            <person name="Bian C."/>
        </authorList>
    </citation>
    <scope>NUCLEOTIDE SEQUENCE</scope>
    <source>
        <strain evidence="29">CB-2022</strain>
        <tissue evidence="29">Muscle</tissue>
    </source>
</reference>
<dbReference type="Pfam" id="PF00403">
    <property type="entry name" value="HMA"/>
    <property type="match status" value="1"/>
</dbReference>
<dbReference type="SUPFAM" id="SSF50729">
    <property type="entry name" value="PH domain-like"/>
    <property type="match status" value="1"/>
</dbReference>
<dbReference type="SUPFAM" id="SSF55008">
    <property type="entry name" value="HMA, heavy metal-associated domain"/>
    <property type="match status" value="1"/>
</dbReference>
<dbReference type="Gene3D" id="1.10.510.10">
    <property type="entry name" value="Transferase(Phosphotransferase) domain 1"/>
    <property type="match status" value="1"/>
</dbReference>
<evidence type="ECO:0000256" key="21">
    <source>
        <dbReference type="PROSITE-ProRule" id="PRU00176"/>
    </source>
</evidence>
<dbReference type="Pfam" id="PF00069">
    <property type="entry name" value="Pkinase"/>
    <property type="match status" value="1"/>
</dbReference>
<feature type="domain" description="Phorbol-ester/DAG-type" evidence="25">
    <location>
        <begin position="47"/>
        <end position="97"/>
    </location>
</feature>
<keyword evidence="7" id="KW-0597">Phosphoprotein</keyword>
<dbReference type="InterPro" id="IPR002219">
    <property type="entry name" value="PKC_DAG/PE"/>
</dbReference>
<evidence type="ECO:0000259" key="26">
    <source>
        <dbReference type="PROSITE" id="PS50102"/>
    </source>
</evidence>
<dbReference type="GO" id="GO:0098534">
    <property type="term" value="P:centriole assembly"/>
    <property type="evidence" value="ECO:0007669"/>
    <property type="project" value="UniProtKB-ARBA"/>
</dbReference>
<keyword evidence="16" id="KW-1015">Disulfide bond</keyword>
<dbReference type="SMART" id="SM00220">
    <property type="entry name" value="S_TKc"/>
    <property type="match status" value="1"/>
</dbReference>
<dbReference type="SMART" id="SM00361">
    <property type="entry name" value="RRM_1"/>
    <property type="match status" value="2"/>
</dbReference>
<evidence type="ECO:0000256" key="14">
    <source>
        <dbReference type="ARBA" id="ARBA00022884"/>
    </source>
</evidence>
<evidence type="ECO:0000313" key="30">
    <source>
        <dbReference type="Proteomes" id="UP001239994"/>
    </source>
</evidence>
<proteinExistence type="predicted"/>
<feature type="region of interest" description="Disordered" evidence="23">
    <location>
        <begin position="1310"/>
        <end position="1338"/>
    </location>
</feature>
<dbReference type="FunFam" id="2.60.40.200:FF:000004">
    <property type="entry name" value="Copper chaperone for superoxide dismutase"/>
    <property type="match status" value="1"/>
</dbReference>
<evidence type="ECO:0000256" key="9">
    <source>
        <dbReference type="ARBA" id="ARBA00022737"/>
    </source>
</evidence>
<organism evidence="29 30">
    <name type="scientific">Electrophorus voltai</name>
    <dbReference type="NCBI Taxonomy" id="2609070"/>
    <lineage>
        <taxon>Eukaryota</taxon>
        <taxon>Metazoa</taxon>
        <taxon>Chordata</taxon>
        <taxon>Craniata</taxon>
        <taxon>Vertebrata</taxon>
        <taxon>Euteleostomi</taxon>
        <taxon>Actinopterygii</taxon>
        <taxon>Neopterygii</taxon>
        <taxon>Teleostei</taxon>
        <taxon>Ostariophysi</taxon>
        <taxon>Gymnotiformes</taxon>
        <taxon>Gymnotoidei</taxon>
        <taxon>Gymnotidae</taxon>
        <taxon>Electrophorus</taxon>
    </lineage>
</organism>
<dbReference type="InterPro" id="IPR001424">
    <property type="entry name" value="SOD_Cu_Zn_dom"/>
</dbReference>
<dbReference type="CDD" id="cd12343">
    <property type="entry name" value="RRM1_2_CoAA_like"/>
    <property type="match status" value="1"/>
</dbReference>
<dbReference type="PROSITE" id="PS00107">
    <property type="entry name" value="PROTEIN_KINASE_ATP"/>
    <property type="match status" value="1"/>
</dbReference>
<feature type="compositionally biased region" description="Basic and acidic residues" evidence="23">
    <location>
        <begin position="1457"/>
        <end position="1468"/>
    </location>
</feature>
<keyword evidence="15" id="KW-0186">Copper</keyword>
<dbReference type="Gene3D" id="2.60.40.200">
    <property type="entry name" value="Superoxide dismutase, copper/zinc binding domain"/>
    <property type="match status" value="1"/>
</dbReference>
<evidence type="ECO:0000256" key="3">
    <source>
        <dbReference type="ARBA" id="ARBA00001973"/>
    </source>
</evidence>
<feature type="compositionally biased region" description="Polar residues" evidence="23">
    <location>
        <begin position="912"/>
        <end position="921"/>
    </location>
</feature>
<dbReference type="GO" id="GO:0005524">
    <property type="term" value="F:ATP binding"/>
    <property type="evidence" value="ECO:0007669"/>
    <property type="project" value="UniProtKB-UniRule"/>
</dbReference>
<keyword evidence="10 22" id="KW-0547">Nucleotide-binding</keyword>
<dbReference type="GO" id="GO:0008270">
    <property type="term" value="F:zinc ion binding"/>
    <property type="evidence" value="ECO:0007669"/>
    <property type="project" value="UniProtKB-KW"/>
</dbReference>
<dbReference type="Gene3D" id="2.30.29.30">
    <property type="entry name" value="Pleckstrin-homology domain (PH domain)/Phosphotyrosine-binding domain (PTB)"/>
    <property type="match status" value="1"/>
</dbReference>
<dbReference type="CDD" id="cd14082">
    <property type="entry name" value="STKc_PKD"/>
    <property type="match status" value="1"/>
</dbReference>
<dbReference type="SMART" id="SM00109">
    <property type="entry name" value="C1"/>
    <property type="match status" value="2"/>
</dbReference>
<dbReference type="Proteomes" id="UP001239994">
    <property type="component" value="Unassembled WGS sequence"/>
</dbReference>
<dbReference type="InterPro" id="IPR012677">
    <property type="entry name" value="Nucleotide-bd_a/b_plait_sf"/>
</dbReference>
<evidence type="ECO:0000259" key="25">
    <source>
        <dbReference type="PROSITE" id="PS50081"/>
    </source>
</evidence>
<feature type="region of interest" description="Disordered" evidence="23">
    <location>
        <begin position="115"/>
        <end position="145"/>
    </location>
</feature>
<dbReference type="Gene3D" id="3.30.70.100">
    <property type="match status" value="1"/>
</dbReference>
<dbReference type="EMBL" id="JAROKS010000014">
    <property type="protein sequence ID" value="KAK1797285.1"/>
    <property type="molecule type" value="Genomic_DNA"/>
</dbReference>
<keyword evidence="17" id="KW-0539">Nucleus</keyword>
<feature type="region of interest" description="Disordered" evidence="23">
    <location>
        <begin position="1449"/>
        <end position="1478"/>
    </location>
</feature>
<evidence type="ECO:0000256" key="16">
    <source>
        <dbReference type="ARBA" id="ARBA00023157"/>
    </source>
</evidence>
<dbReference type="GO" id="GO:0010467">
    <property type="term" value="P:gene expression"/>
    <property type="evidence" value="ECO:0007669"/>
    <property type="project" value="UniProtKB-ARBA"/>
</dbReference>
<dbReference type="PROSITE" id="PS50102">
    <property type="entry name" value="RRM"/>
    <property type="match status" value="2"/>
</dbReference>